<keyword evidence="3" id="KW-1185">Reference proteome</keyword>
<keyword evidence="1" id="KW-0472">Membrane</keyword>
<proteinExistence type="predicted"/>
<reference evidence="2 3" key="1">
    <citation type="submission" date="2024-04" db="EMBL/GenBank/DDBJ databases">
        <title>Aurantiacibacter sp. DGU6 16S ribosomal RNA gene Genome sequencing and assembly.</title>
        <authorList>
            <person name="Park S."/>
        </authorList>
    </citation>
    <scope>NUCLEOTIDE SEQUENCE [LARGE SCALE GENOMIC DNA]</scope>
    <source>
        <strain evidence="2 3">DGU6</strain>
    </source>
</reference>
<accession>A0ABU9ICJ9</accession>
<organism evidence="2 3">
    <name type="scientific">Aurantiacibacter gilvus</name>
    <dbReference type="NCBI Taxonomy" id="3139141"/>
    <lineage>
        <taxon>Bacteria</taxon>
        <taxon>Pseudomonadati</taxon>
        <taxon>Pseudomonadota</taxon>
        <taxon>Alphaproteobacteria</taxon>
        <taxon>Sphingomonadales</taxon>
        <taxon>Erythrobacteraceae</taxon>
        <taxon>Aurantiacibacter</taxon>
    </lineage>
</organism>
<evidence type="ECO:0008006" key="4">
    <source>
        <dbReference type="Google" id="ProtNLM"/>
    </source>
</evidence>
<keyword evidence="1" id="KW-1133">Transmembrane helix</keyword>
<dbReference type="Proteomes" id="UP001497045">
    <property type="component" value="Unassembled WGS sequence"/>
</dbReference>
<dbReference type="RefSeq" id="WP_341672184.1">
    <property type="nucleotide sequence ID" value="NZ_JBBYHV010000001.1"/>
</dbReference>
<evidence type="ECO:0000313" key="3">
    <source>
        <dbReference type="Proteomes" id="UP001497045"/>
    </source>
</evidence>
<dbReference type="EMBL" id="JBBYHV010000001">
    <property type="protein sequence ID" value="MEL1249653.1"/>
    <property type="molecule type" value="Genomic_DNA"/>
</dbReference>
<feature type="transmembrane region" description="Helical" evidence="1">
    <location>
        <begin position="72"/>
        <end position="91"/>
    </location>
</feature>
<feature type="transmembrane region" description="Helical" evidence="1">
    <location>
        <begin position="28"/>
        <end position="52"/>
    </location>
</feature>
<protein>
    <recommendedName>
        <fullName evidence="4">Rod shape-determining protein MreD</fullName>
    </recommendedName>
</protein>
<name>A0ABU9ICJ9_9SPHN</name>
<keyword evidence="1" id="KW-0812">Transmembrane</keyword>
<sequence length="133" mass="14675">MWLAVQGFLVAFLWEMLQMPFYVMDGMTAWAVTKSCALASFGDAGIMVGAAWIANRTTGGRLWKKRSDWGPVAIFLAIGLMVTAAVEWLALRADWGWQYADTMPTIAGIGLVPLAMWVCVPLFSILLTKRISN</sequence>
<evidence type="ECO:0000313" key="2">
    <source>
        <dbReference type="EMBL" id="MEL1249653.1"/>
    </source>
</evidence>
<feature type="transmembrane region" description="Helical" evidence="1">
    <location>
        <begin position="103"/>
        <end position="127"/>
    </location>
</feature>
<gene>
    <name evidence="2" type="ORF">AAEO60_03115</name>
</gene>
<evidence type="ECO:0000256" key="1">
    <source>
        <dbReference type="SAM" id="Phobius"/>
    </source>
</evidence>
<comment type="caution">
    <text evidence="2">The sequence shown here is derived from an EMBL/GenBank/DDBJ whole genome shotgun (WGS) entry which is preliminary data.</text>
</comment>